<accession>A0ACB9DI84</accession>
<evidence type="ECO:0000313" key="2">
    <source>
        <dbReference type="Proteomes" id="UP001055879"/>
    </source>
</evidence>
<gene>
    <name evidence="1" type="ORF">L6452_08774</name>
</gene>
<reference evidence="1 2" key="2">
    <citation type="journal article" date="2022" name="Mol. Ecol. Resour.">
        <title>The genomes of chicory, endive, great burdock and yacon provide insights into Asteraceae paleo-polyploidization history and plant inulin production.</title>
        <authorList>
            <person name="Fan W."/>
            <person name="Wang S."/>
            <person name="Wang H."/>
            <person name="Wang A."/>
            <person name="Jiang F."/>
            <person name="Liu H."/>
            <person name="Zhao H."/>
            <person name="Xu D."/>
            <person name="Zhang Y."/>
        </authorList>
    </citation>
    <scope>NUCLEOTIDE SEQUENCE [LARGE SCALE GENOMIC DNA]</scope>
    <source>
        <strain evidence="2">cv. Niubang</strain>
    </source>
</reference>
<evidence type="ECO:0000313" key="1">
    <source>
        <dbReference type="EMBL" id="KAI3746344.1"/>
    </source>
</evidence>
<reference evidence="2" key="1">
    <citation type="journal article" date="2022" name="Mol. Ecol. Resour.">
        <title>The genomes of chicory, endive, great burdock and yacon provide insights into Asteraceae palaeo-polyploidization history and plant inulin production.</title>
        <authorList>
            <person name="Fan W."/>
            <person name="Wang S."/>
            <person name="Wang H."/>
            <person name="Wang A."/>
            <person name="Jiang F."/>
            <person name="Liu H."/>
            <person name="Zhao H."/>
            <person name="Xu D."/>
            <person name="Zhang Y."/>
        </authorList>
    </citation>
    <scope>NUCLEOTIDE SEQUENCE [LARGE SCALE GENOMIC DNA]</scope>
    <source>
        <strain evidence="2">cv. Niubang</strain>
    </source>
</reference>
<proteinExistence type="predicted"/>
<keyword evidence="2" id="KW-1185">Reference proteome</keyword>
<name>A0ACB9DI84_ARCLA</name>
<organism evidence="1 2">
    <name type="scientific">Arctium lappa</name>
    <name type="common">Greater burdock</name>
    <name type="synonym">Lappa major</name>
    <dbReference type="NCBI Taxonomy" id="4217"/>
    <lineage>
        <taxon>Eukaryota</taxon>
        <taxon>Viridiplantae</taxon>
        <taxon>Streptophyta</taxon>
        <taxon>Embryophyta</taxon>
        <taxon>Tracheophyta</taxon>
        <taxon>Spermatophyta</taxon>
        <taxon>Magnoliopsida</taxon>
        <taxon>eudicotyledons</taxon>
        <taxon>Gunneridae</taxon>
        <taxon>Pentapetalae</taxon>
        <taxon>asterids</taxon>
        <taxon>campanulids</taxon>
        <taxon>Asterales</taxon>
        <taxon>Asteraceae</taxon>
        <taxon>Carduoideae</taxon>
        <taxon>Cardueae</taxon>
        <taxon>Arctiinae</taxon>
        <taxon>Arctium</taxon>
    </lineage>
</organism>
<dbReference type="EMBL" id="CM042049">
    <property type="protein sequence ID" value="KAI3746344.1"/>
    <property type="molecule type" value="Genomic_DNA"/>
</dbReference>
<sequence>MRVPATKGVHERGVKSKNIERGTGGGQTPRLEATGSQENASHLVTPAAEESLGSETESDPTLATDESDEECIPCTTADVNDESDESDANVASDTNDGDDTDDDQDDQGDYAIQDNVDIGFVDFNDNVMDMDIDSIVMAVIGDIRSDEGAVVENMNVYVSHTHEDISHNLSSSHLESSGIETREHQPQFSLPLSAPLSLVSFDLPIIIPKAHIDTSLFLRSLSDLTRTPRVAPAIGLQRLGGSLVIATTLPTMSTDHAVASSTVMTTESLRDSGVRLPDFVSQESLDGALKVIENRLLEKFTEEIGGVKRLLKGKGLSVDPEQQVLPKYQTQPQPTEMSIDELKSLLFAKLLSQALDNQADADIFTLLQYQHQTPPPLPFVQITAYVVRSLEVNSFKVDVLKSIEAMQRADVDAAAGNVGGGSQFVKRDNVDHGEMRNAQCDVTGKETVLYMNPNVELRVAKPKYEQLWKVKKKKKENFMDVCDVDVEILEVDSEKNSPEDLHLSPIHNDVLDPITIEASVIPNFKELRCPYVSDVVADHSSVADNVEEVFPYQPNPNSPQNQSDFQTKPLHVPENP</sequence>
<dbReference type="Proteomes" id="UP001055879">
    <property type="component" value="Linkage Group LG03"/>
</dbReference>
<comment type="caution">
    <text evidence="1">The sequence shown here is derived from an EMBL/GenBank/DDBJ whole genome shotgun (WGS) entry which is preliminary data.</text>
</comment>
<protein>
    <submittedName>
        <fullName evidence="1">Uncharacterized protein</fullName>
    </submittedName>
</protein>